<evidence type="ECO:0000256" key="6">
    <source>
        <dbReference type="ARBA" id="ARBA00023274"/>
    </source>
</evidence>
<keyword evidence="6" id="KW-0687">Ribonucleoprotein</keyword>
<dbReference type="Proteomes" id="UP001166286">
    <property type="component" value="Unassembled WGS sequence"/>
</dbReference>
<keyword evidence="4" id="KW-0689">Ribosomal protein</keyword>
<accession>A0AA39V588</accession>
<comment type="caution">
    <text evidence="9">The sequence shown here is derived from an EMBL/GenBank/DDBJ whole genome shotgun (WGS) entry which is preliminary data.</text>
</comment>
<dbReference type="PANTHER" id="PTHR12810">
    <property type="entry name" value="MITOCHONDRIAL 28S RIBOSOMAL PROTEIN S29"/>
    <property type="match status" value="1"/>
</dbReference>
<dbReference type="EMBL" id="JAFEKC020000002">
    <property type="protein sequence ID" value="KAK0516612.1"/>
    <property type="molecule type" value="Genomic_DNA"/>
</dbReference>
<keyword evidence="3" id="KW-0809">Transit peptide</keyword>
<keyword evidence="10" id="KW-1185">Reference proteome</keyword>
<name>A0AA39V588_9LECA</name>
<dbReference type="AlphaFoldDB" id="A0AA39V588"/>
<comment type="similarity">
    <text evidence="2">Belongs to the mitochondrion-specific ribosomal protein mS29 family.</text>
</comment>
<dbReference type="PANTHER" id="PTHR12810:SF0">
    <property type="entry name" value="SMALL RIBOSOMAL SUBUNIT PROTEIN MS29"/>
    <property type="match status" value="1"/>
</dbReference>
<protein>
    <recommendedName>
        <fullName evidence="7">Small ribosomal subunit protein mS29</fullName>
    </recommendedName>
</protein>
<dbReference type="GO" id="GO:0003735">
    <property type="term" value="F:structural constituent of ribosome"/>
    <property type="evidence" value="ECO:0007669"/>
    <property type="project" value="TreeGrafter"/>
</dbReference>
<proteinExistence type="inferred from homology"/>
<evidence type="ECO:0000256" key="4">
    <source>
        <dbReference type="ARBA" id="ARBA00022980"/>
    </source>
</evidence>
<gene>
    <name evidence="9" type="ORF">JMJ35_001215</name>
</gene>
<feature type="region of interest" description="Disordered" evidence="8">
    <location>
        <begin position="44"/>
        <end position="69"/>
    </location>
</feature>
<comment type="subcellular location">
    <subcellularLocation>
        <location evidence="1">Mitochondrion</location>
    </subcellularLocation>
</comment>
<evidence type="ECO:0000256" key="5">
    <source>
        <dbReference type="ARBA" id="ARBA00023128"/>
    </source>
</evidence>
<evidence type="ECO:0000313" key="9">
    <source>
        <dbReference type="EMBL" id="KAK0516612.1"/>
    </source>
</evidence>
<reference evidence="9" key="1">
    <citation type="submission" date="2023-03" db="EMBL/GenBank/DDBJ databases">
        <title>Complete genome of Cladonia borealis.</title>
        <authorList>
            <person name="Park H."/>
        </authorList>
    </citation>
    <scope>NUCLEOTIDE SEQUENCE</scope>
    <source>
        <strain evidence="9">ANT050790</strain>
    </source>
</reference>
<keyword evidence="5" id="KW-0496">Mitochondrion</keyword>
<evidence type="ECO:0000313" key="10">
    <source>
        <dbReference type="Proteomes" id="UP001166286"/>
    </source>
</evidence>
<dbReference type="GO" id="GO:0005763">
    <property type="term" value="C:mitochondrial small ribosomal subunit"/>
    <property type="evidence" value="ECO:0007669"/>
    <property type="project" value="TreeGrafter"/>
</dbReference>
<evidence type="ECO:0000256" key="8">
    <source>
        <dbReference type="SAM" id="MobiDB-lite"/>
    </source>
</evidence>
<dbReference type="InterPro" id="IPR019368">
    <property type="entry name" value="Ribosomal_mS29"/>
</dbReference>
<sequence length="483" mass="52769">MSFQTCWRCVSRASDPALLAYRPAQQSGIVFPASKVLFSTSASSLHDRGAGGAGRARKSTVKDDVPTRGRSRNFIAKKKTGNLDRGKRPAVGERKALRKRIVVSNTNALEVYGMQDITATSIVDESLRGQVLGIPGPVVDQLRAVEAFKVPQSWALFRRPAMLIRRETVDFGKEMEQIEQDKNRSIRRVLVGDRGSGKSLMLLQAMTMAFLKKWVVINIPNAQDIILAQSEYGPLPSTNPPLYTQPTNTAALLSAISRANPILSDLPLSQNTSSQTTLPVPLPPNISLSRLALLGASDPENAYPIFQLLLSELKTPGRPPLMLCLDGLAHIMGDTKYIAPPTYKPIHAHSFTIPKFFLDHLSGSSPLPNGGVVLAATSNSNNPVVPSLNLALAQLEGKEEVRRDPFRKYDERVLGVFNNGRGPVEVQRIGGVGKEEARALMEYWAKSGVCRQRVDEGFVGEKWSLSGGGVVGELERAVVRMRF</sequence>
<dbReference type="Pfam" id="PF10236">
    <property type="entry name" value="DAP3"/>
    <property type="match status" value="1"/>
</dbReference>
<evidence type="ECO:0000256" key="2">
    <source>
        <dbReference type="ARBA" id="ARBA00009863"/>
    </source>
</evidence>
<evidence type="ECO:0000256" key="3">
    <source>
        <dbReference type="ARBA" id="ARBA00022946"/>
    </source>
</evidence>
<evidence type="ECO:0000256" key="1">
    <source>
        <dbReference type="ARBA" id="ARBA00004173"/>
    </source>
</evidence>
<organism evidence="9 10">
    <name type="scientific">Cladonia borealis</name>
    <dbReference type="NCBI Taxonomy" id="184061"/>
    <lineage>
        <taxon>Eukaryota</taxon>
        <taxon>Fungi</taxon>
        <taxon>Dikarya</taxon>
        <taxon>Ascomycota</taxon>
        <taxon>Pezizomycotina</taxon>
        <taxon>Lecanoromycetes</taxon>
        <taxon>OSLEUM clade</taxon>
        <taxon>Lecanoromycetidae</taxon>
        <taxon>Lecanorales</taxon>
        <taxon>Lecanorineae</taxon>
        <taxon>Cladoniaceae</taxon>
        <taxon>Cladonia</taxon>
    </lineage>
</organism>
<evidence type="ECO:0000256" key="7">
    <source>
        <dbReference type="ARBA" id="ARBA00035140"/>
    </source>
</evidence>